<evidence type="ECO:0000256" key="5">
    <source>
        <dbReference type="ARBA" id="ARBA00023136"/>
    </source>
</evidence>
<evidence type="ECO:0000256" key="2">
    <source>
        <dbReference type="ARBA" id="ARBA00010199"/>
    </source>
</evidence>
<comment type="subcellular location">
    <subcellularLocation>
        <location evidence="1">Membrane</location>
        <topology evidence="1">Multi-pass membrane protein</topology>
    </subcellularLocation>
</comment>
<evidence type="ECO:0000313" key="7">
    <source>
        <dbReference type="EMBL" id="KAJ8530324.1"/>
    </source>
</evidence>
<dbReference type="Proteomes" id="UP001152561">
    <property type="component" value="Unassembled WGS sequence"/>
</dbReference>
<feature type="transmembrane region" description="Helical" evidence="6">
    <location>
        <begin position="154"/>
        <end position="174"/>
    </location>
</feature>
<proteinExistence type="inferred from homology"/>
<keyword evidence="4 6" id="KW-1133">Transmembrane helix</keyword>
<keyword evidence="3 6" id="KW-0812">Transmembrane</keyword>
<dbReference type="OrthoDB" id="1703050at2759"/>
<dbReference type="PANTHER" id="PTHR42893">
    <property type="entry name" value="PROTEIN DETOXIFICATION 44, CHLOROPLASTIC-RELATED"/>
    <property type="match status" value="1"/>
</dbReference>
<comment type="caution">
    <text evidence="7">The sequence shown here is derived from an EMBL/GenBank/DDBJ whole genome shotgun (WGS) entry which is preliminary data.</text>
</comment>
<gene>
    <name evidence="7" type="ORF">K7X08_037159</name>
</gene>
<evidence type="ECO:0000256" key="1">
    <source>
        <dbReference type="ARBA" id="ARBA00004141"/>
    </source>
</evidence>
<accession>A0A9Q1LB13</accession>
<feature type="transmembrane region" description="Helical" evidence="6">
    <location>
        <begin position="93"/>
        <end position="116"/>
    </location>
</feature>
<evidence type="ECO:0000313" key="8">
    <source>
        <dbReference type="Proteomes" id="UP001152561"/>
    </source>
</evidence>
<dbReference type="PANTHER" id="PTHR42893:SF45">
    <property type="entry name" value="PROTEIN DETOXIFICATION 45, CHLOROPLASTIC"/>
    <property type="match status" value="1"/>
</dbReference>
<feature type="transmembrane region" description="Helical" evidence="6">
    <location>
        <begin position="47"/>
        <end position="72"/>
    </location>
</feature>
<reference evidence="8" key="1">
    <citation type="journal article" date="2023" name="Proc. Natl. Acad. Sci. U.S.A.">
        <title>Genomic and structural basis for evolution of tropane alkaloid biosynthesis.</title>
        <authorList>
            <person name="Wanga Y.-J."/>
            <person name="Taina T."/>
            <person name="Yua J.-Y."/>
            <person name="Lia J."/>
            <person name="Xua B."/>
            <person name="Chenc J."/>
            <person name="D'Auriad J.C."/>
            <person name="Huanga J.-P."/>
            <person name="Huanga S.-X."/>
        </authorList>
    </citation>
    <scope>NUCLEOTIDE SEQUENCE [LARGE SCALE GENOMIC DNA]</scope>
    <source>
        <strain evidence="8">cv. KIB-2019</strain>
    </source>
</reference>
<feature type="transmembrane region" description="Helical" evidence="6">
    <location>
        <begin position="122"/>
        <end position="142"/>
    </location>
</feature>
<evidence type="ECO:0000256" key="4">
    <source>
        <dbReference type="ARBA" id="ARBA00022989"/>
    </source>
</evidence>
<evidence type="ECO:0000256" key="3">
    <source>
        <dbReference type="ARBA" id="ARBA00022692"/>
    </source>
</evidence>
<organism evidence="7 8">
    <name type="scientific">Anisodus acutangulus</name>
    <dbReference type="NCBI Taxonomy" id="402998"/>
    <lineage>
        <taxon>Eukaryota</taxon>
        <taxon>Viridiplantae</taxon>
        <taxon>Streptophyta</taxon>
        <taxon>Embryophyta</taxon>
        <taxon>Tracheophyta</taxon>
        <taxon>Spermatophyta</taxon>
        <taxon>Magnoliopsida</taxon>
        <taxon>eudicotyledons</taxon>
        <taxon>Gunneridae</taxon>
        <taxon>Pentapetalae</taxon>
        <taxon>asterids</taxon>
        <taxon>lamiids</taxon>
        <taxon>Solanales</taxon>
        <taxon>Solanaceae</taxon>
        <taxon>Solanoideae</taxon>
        <taxon>Hyoscyameae</taxon>
        <taxon>Anisodus</taxon>
    </lineage>
</organism>
<protein>
    <submittedName>
        <fullName evidence="7">Uncharacterized protein</fullName>
    </submittedName>
</protein>
<sequence length="207" mass="22171">MTLATSMAARQGAVAMAAHQICLQVLLAVSLLTDALAALHLHRIQNLSVIMCMYVGPMSLLQFFFLSVALIASYLSKGDYVVATEITHYVLKIGLLAGVFLAAALGVSFGSLSTLFTKDAEVLGVVSTGLLVCLYTFGEYFVKFVSDLTMRKMFLSSNGSLMSVVIAVKLLQFVSASQPINALAFIFDGLHYGVSDFAYAARSMVSL</sequence>
<keyword evidence="5 6" id="KW-0472">Membrane</keyword>
<keyword evidence="8" id="KW-1185">Reference proteome</keyword>
<evidence type="ECO:0000256" key="6">
    <source>
        <dbReference type="SAM" id="Phobius"/>
    </source>
</evidence>
<name>A0A9Q1LB13_9SOLA</name>
<dbReference type="InterPro" id="IPR044644">
    <property type="entry name" value="DinF-like"/>
</dbReference>
<dbReference type="EMBL" id="JAJAGQ010000022">
    <property type="protein sequence ID" value="KAJ8530324.1"/>
    <property type="molecule type" value="Genomic_DNA"/>
</dbReference>
<dbReference type="GO" id="GO:0016020">
    <property type="term" value="C:membrane"/>
    <property type="evidence" value="ECO:0007669"/>
    <property type="project" value="UniProtKB-SubCell"/>
</dbReference>
<dbReference type="AlphaFoldDB" id="A0A9Q1LB13"/>
<comment type="similarity">
    <text evidence="2">Belongs to the multi antimicrobial extrusion (MATE) (TC 2.A.66.1) family.</text>
</comment>